<comment type="caution">
    <text evidence="1">The sequence shown here is derived from an EMBL/GenBank/DDBJ whole genome shotgun (WGS) entry which is preliminary data.</text>
</comment>
<evidence type="ECO:0000313" key="1">
    <source>
        <dbReference type="EMBL" id="TGC30947.1"/>
    </source>
</evidence>
<evidence type="ECO:0000313" key="2">
    <source>
        <dbReference type="Proteomes" id="UP000297878"/>
    </source>
</evidence>
<protein>
    <submittedName>
        <fullName evidence="1">Uncharacterized protein</fullName>
    </submittedName>
</protein>
<gene>
    <name evidence="1" type="ORF">C9F01_21810</name>
</gene>
<reference evidence="1 2" key="1">
    <citation type="submission" date="2018-03" db="EMBL/GenBank/DDBJ databases">
        <title>Non-Typhoidal Salmonella genome sequencing and assembly.</title>
        <authorList>
            <person name="Matchawe C."/>
        </authorList>
    </citation>
    <scope>NUCLEOTIDE SEQUENCE [LARGE SCALE GENOMIC DNA]</scope>
    <source>
        <strain evidence="1 2">100ev</strain>
    </source>
</reference>
<dbReference type="AlphaFoldDB" id="A0A3T7FRC5"/>
<accession>A0A3T7FRC5</accession>
<organism evidence="1 2">
    <name type="scientific">Salmonella enterica subsp. enterica serovar Wernigerode</name>
    <dbReference type="NCBI Taxonomy" id="2565187"/>
    <lineage>
        <taxon>Bacteria</taxon>
        <taxon>Pseudomonadati</taxon>
        <taxon>Pseudomonadota</taxon>
        <taxon>Gammaproteobacteria</taxon>
        <taxon>Enterobacterales</taxon>
        <taxon>Enterobacteriaceae</taxon>
        <taxon>Salmonella</taxon>
    </lineage>
</organism>
<dbReference type="RefSeq" id="WP_135400586.1">
    <property type="nucleotide sequence ID" value="NZ_PYJU01000088.1"/>
</dbReference>
<name>A0A3T7FRC5_SALET</name>
<dbReference type="Proteomes" id="UP000297878">
    <property type="component" value="Unassembled WGS sequence"/>
</dbReference>
<sequence length="254" mass="28745">MPASTIPPVETRLHSYRIVKMKPKADDDAGRGFDLKGSPAPSWTRVNNCTEYEKHTNRGAGNLPSEDPEQYEIGQMSCEQKKRLNESIRNYKPERKKSPADVFENLAYAITTPDCDEIFQARAESYLKVARELRQQESHMPTSDKPSPVPTERIATLNDYANSIGLELSLGQIELLLRGGQMRIAGSIVSVVGYDELKRVKDNSMDSKTTKLWRHMQLRHSIDSGSIRYDPVGSYAAMLKTLDPLEWARLFGRK</sequence>
<dbReference type="EMBL" id="PYJU01000088">
    <property type="protein sequence ID" value="TGC30947.1"/>
    <property type="molecule type" value="Genomic_DNA"/>
</dbReference>
<proteinExistence type="predicted"/>